<dbReference type="GO" id="GO:0005975">
    <property type="term" value="P:carbohydrate metabolic process"/>
    <property type="evidence" value="ECO:0007669"/>
    <property type="project" value="InterPro"/>
</dbReference>
<evidence type="ECO:0000256" key="10">
    <source>
        <dbReference type="HAMAP-Rule" id="MF_00495"/>
    </source>
</evidence>
<dbReference type="GO" id="GO:0046295">
    <property type="term" value="P:glycolate biosynthetic process"/>
    <property type="evidence" value="ECO:0007669"/>
    <property type="project" value="UniProtKB-UniRule"/>
</dbReference>
<dbReference type="AlphaFoldDB" id="A0A560C939"/>
<feature type="binding site" evidence="10">
    <location>
        <position position="180"/>
    </location>
    <ligand>
        <name>Mg(2+)</name>
        <dbReference type="ChEBI" id="CHEBI:18420"/>
    </ligand>
</feature>
<evidence type="ECO:0000256" key="7">
    <source>
        <dbReference type="ARBA" id="ARBA00022801"/>
    </source>
</evidence>
<dbReference type="Proteomes" id="UP000318529">
    <property type="component" value="Unassembled WGS sequence"/>
</dbReference>
<accession>A0A560C939</accession>
<dbReference type="Gene3D" id="3.40.50.1000">
    <property type="entry name" value="HAD superfamily/HAD-like"/>
    <property type="match status" value="1"/>
</dbReference>
<keyword evidence="9 10" id="KW-0119">Carbohydrate metabolism</keyword>
<evidence type="ECO:0000256" key="6">
    <source>
        <dbReference type="ARBA" id="ARBA00022723"/>
    </source>
</evidence>
<evidence type="ECO:0000256" key="4">
    <source>
        <dbReference type="ARBA" id="ARBA00006171"/>
    </source>
</evidence>
<dbReference type="RefSeq" id="WP_247888355.1">
    <property type="nucleotide sequence ID" value="NZ_VITH01000008.1"/>
</dbReference>
<dbReference type="Gene3D" id="1.10.150.240">
    <property type="entry name" value="Putative phosphatase, domain 2"/>
    <property type="match status" value="1"/>
</dbReference>
<dbReference type="NCBIfam" id="TIGR01549">
    <property type="entry name" value="HAD-SF-IA-v1"/>
    <property type="match status" value="1"/>
</dbReference>
<evidence type="ECO:0000313" key="11">
    <source>
        <dbReference type="EMBL" id="TWA81372.1"/>
    </source>
</evidence>
<dbReference type="InterPro" id="IPR023198">
    <property type="entry name" value="PGP-like_dom2"/>
</dbReference>
<comment type="caution">
    <text evidence="11">The sequence shown here is derived from an EMBL/GenBank/DDBJ whole genome shotgun (WGS) entry which is preliminary data.</text>
</comment>
<evidence type="ECO:0000256" key="5">
    <source>
        <dbReference type="ARBA" id="ARBA00013078"/>
    </source>
</evidence>
<dbReference type="GO" id="GO:0006281">
    <property type="term" value="P:DNA repair"/>
    <property type="evidence" value="ECO:0007669"/>
    <property type="project" value="TreeGrafter"/>
</dbReference>
<keyword evidence="6 10" id="KW-0479">Metal-binding</keyword>
<evidence type="ECO:0000256" key="3">
    <source>
        <dbReference type="ARBA" id="ARBA00004818"/>
    </source>
</evidence>
<dbReference type="GO" id="GO:0008967">
    <property type="term" value="F:phosphoglycolate phosphatase activity"/>
    <property type="evidence" value="ECO:0007669"/>
    <property type="project" value="UniProtKB-UniRule"/>
</dbReference>
<sequence>MPAAMPAAAPVAIPFSAVVFDLDGTLIDSARDMTRVLNRTLSRFDRPALSEAQVRGMVGDGSAALVRQAFAATGDALAEETLRMALADYLDDYFQDDEPPVLYPGVPETLAALAEGGVKLGLCTNKPERITRKLLDALGLSPLFGALAGGDTLPVKKPDGRHLSWVVEALGGGRAAMVGDNRNDVTAARAAGVPVVAMTYGYPRMPVQELGADLLLDRIADLPDALRRLGR</sequence>
<organism evidence="11 12">
    <name type="scientific">Azospirillum brasilense</name>
    <dbReference type="NCBI Taxonomy" id="192"/>
    <lineage>
        <taxon>Bacteria</taxon>
        <taxon>Pseudomonadati</taxon>
        <taxon>Pseudomonadota</taxon>
        <taxon>Alphaproteobacteria</taxon>
        <taxon>Rhodospirillales</taxon>
        <taxon>Azospirillaceae</taxon>
        <taxon>Azospirillum</taxon>
    </lineage>
</organism>
<dbReference type="HAMAP" id="MF_00495">
    <property type="entry name" value="GPH_hydrolase_bact"/>
    <property type="match status" value="1"/>
</dbReference>
<evidence type="ECO:0000313" key="12">
    <source>
        <dbReference type="Proteomes" id="UP000318529"/>
    </source>
</evidence>
<dbReference type="InterPro" id="IPR023214">
    <property type="entry name" value="HAD_sf"/>
</dbReference>
<dbReference type="PANTHER" id="PTHR43434:SF1">
    <property type="entry name" value="PHOSPHOGLYCOLATE PHOSPHATASE"/>
    <property type="match status" value="1"/>
</dbReference>
<evidence type="ECO:0000256" key="8">
    <source>
        <dbReference type="ARBA" id="ARBA00022842"/>
    </source>
</evidence>
<comment type="catalytic activity">
    <reaction evidence="1 10">
        <text>2-phosphoglycolate + H2O = glycolate + phosphate</text>
        <dbReference type="Rhea" id="RHEA:14369"/>
        <dbReference type="ChEBI" id="CHEBI:15377"/>
        <dbReference type="ChEBI" id="CHEBI:29805"/>
        <dbReference type="ChEBI" id="CHEBI:43474"/>
        <dbReference type="ChEBI" id="CHEBI:58033"/>
        <dbReference type="EC" id="3.1.3.18"/>
    </reaction>
</comment>
<comment type="pathway">
    <text evidence="3 10">Organic acid metabolism; glycolate biosynthesis; glycolate from 2-phosphoglycolate: step 1/1.</text>
</comment>
<dbReference type="SFLD" id="SFLDG01129">
    <property type="entry name" value="C1.5:_HAD__Beta-PGM__Phosphata"/>
    <property type="match status" value="1"/>
</dbReference>
<evidence type="ECO:0000256" key="9">
    <source>
        <dbReference type="ARBA" id="ARBA00023277"/>
    </source>
</evidence>
<proteinExistence type="inferred from homology"/>
<dbReference type="PANTHER" id="PTHR43434">
    <property type="entry name" value="PHOSPHOGLYCOLATE PHOSPHATASE"/>
    <property type="match status" value="1"/>
</dbReference>
<keyword evidence="7 10" id="KW-0378">Hydrolase</keyword>
<dbReference type="Pfam" id="PF00702">
    <property type="entry name" value="Hydrolase"/>
    <property type="match status" value="1"/>
</dbReference>
<name>A0A560C939_AZOBR</name>
<dbReference type="EMBL" id="VITH01000008">
    <property type="protein sequence ID" value="TWA81372.1"/>
    <property type="molecule type" value="Genomic_DNA"/>
</dbReference>
<feature type="binding site" evidence="10">
    <location>
        <position position="23"/>
    </location>
    <ligand>
        <name>Mg(2+)</name>
        <dbReference type="ChEBI" id="CHEBI:18420"/>
    </ligand>
</feature>
<dbReference type="GO" id="GO:0005829">
    <property type="term" value="C:cytosol"/>
    <property type="evidence" value="ECO:0007669"/>
    <property type="project" value="TreeGrafter"/>
</dbReference>
<keyword evidence="8 10" id="KW-0460">Magnesium</keyword>
<gene>
    <name evidence="11" type="ORF">FBZ83_108264</name>
</gene>
<comment type="cofactor">
    <cofactor evidence="2 10">
        <name>Mg(2+)</name>
        <dbReference type="ChEBI" id="CHEBI:18420"/>
    </cofactor>
</comment>
<comment type="function">
    <text evidence="10">Specifically catalyzes the dephosphorylation of 2-phosphoglycolate. Is involved in the dissimilation of the intracellular 2-phosphoglycolate formed during the DNA repair of 3'-phosphoglycolate ends, a major class of DNA lesions induced by oxidative stress.</text>
</comment>
<feature type="binding site" evidence="10">
    <location>
        <position position="21"/>
    </location>
    <ligand>
        <name>Mg(2+)</name>
        <dbReference type="ChEBI" id="CHEBI:18420"/>
    </ligand>
</feature>
<comment type="similarity">
    <text evidence="4 10">Belongs to the HAD-like hydrolase superfamily. CbbY/CbbZ/Gph/YieH family.</text>
</comment>
<dbReference type="SFLD" id="SFLDG01135">
    <property type="entry name" value="C1.5.6:_HAD__Beta-PGM__Phospha"/>
    <property type="match status" value="1"/>
</dbReference>
<protein>
    <recommendedName>
        <fullName evidence="5 10">Phosphoglycolate phosphatase</fullName>
        <shortName evidence="10">PGP</shortName>
        <shortName evidence="10">PGPase</shortName>
        <ecNumber evidence="5 10">3.1.3.18</ecNumber>
    </recommendedName>
</protein>
<reference evidence="11 12" key="1">
    <citation type="submission" date="2019-06" db="EMBL/GenBank/DDBJ databases">
        <title>Genomic Encyclopedia of Type Strains, Phase IV (KMG-V): Genome sequencing to study the core and pangenomes of soil and plant-associated prokaryotes.</title>
        <authorList>
            <person name="Whitman W."/>
        </authorList>
    </citation>
    <scope>NUCLEOTIDE SEQUENCE [LARGE SCALE GENOMIC DNA]</scope>
    <source>
        <strain evidence="11 12">BR 11650</strain>
    </source>
</reference>
<dbReference type="InterPro" id="IPR050155">
    <property type="entry name" value="HAD-like_hydrolase_sf"/>
</dbReference>
<dbReference type="SUPFAM" id="SSF56784">
    <property type="entry name" value="HAD-like"/>
    <property type="match status" value="1"/>
</dbReference>
<dbReference type="InterPro" id="IPR036412">
    <property type="entry name" value="HAD-like_sf"/>
</dbReference>
<dbReference type="SFLD" id="SFLDS00003">
    <property type="entry name" value="Haloacid_Dehalogenase"/>
    <property type="match status" value="1"/>
</dbReference>
<evidence type="ECO:0000256" key="1">
    <source>
        <dbReference type="ARBA" id="ARBA00000830"/>
    </source>
</evidence>
<dbReference type="GO" id="GO:0046872">
    <property type="term" value="F:metal ion binding"/>
    <property type="evidence" value="ECO:0007669"/>
    <property type="project" value="UniProtKB-KW"/>
</dbReference>
<dbReference type="EC" id="3.1.3.18" evidence="5 10"/>
<dbReference type="UniPathway" id="UPA00865">
    <property type="reaction ID" value="UER00834"/>
</dbReference>
<evidence type="ECO:0000256" key="2">
    <source>
        <dbReference type="ARBA" id="ARBA00001946"/>
    </source>
</evidence>
<dbReference type="InterPro" id="IPR037512">
    <property type="entry name" value="PGPase_prok"/>
</dbReference>
<feature type="active site" description="Nucleophile" evidence="10">
    <location>
        <position position="21"/>
    </location>
</feature>
<dbReference type="InterPro" id="IPR006439">
    <property type="entry name" value="HAD-SF_hydro_IA"/>
</dbReference>